<dbReference type="InterPro" id="IPR014732">
    <property type="entry name" value="OMPdecase"/>
</dbReference>
<keyword evidence="7 11" id="KW-0456">Lyase</keyword>
<organism evidence="13 14">
    <name type="scientific">Turneriella parva (strain ATCC BAA-1111 / DSM 21527 / NCTC 11395 / H)</name>
    <name type="common">Leptospira parva</name>
    <dbReference type="NCBI Taxonomy" id="869212"/>
    <lineage>
        <taxon>Bacteria</taxon>
        <taxon>Pseudomonadati</taxon>
        <taxon>Spirochaetota</taxon>
        <taxon>Spirochaetia</taxon>
        <taxon>Leptospirales</taxon>
        <taxon>Leptospiraceae</taxon>
        <taxon>Turneriella</taxon>
    </lineage>
</organism>
<proteinExistence type="inferred from homology"/>
<evidence type="ECO:0000256" key="7">
    <source>
        <dbReference type="ARBA" id="ARBA00023239"/>
    </source>
</evidence>
<feature type="active site" description="For OMPdecase activity" evidence="9">
    <location>
        <position position="67"/>
    </location>
</feature>
<comment type="pathway">
    <text evidence="2 11">Pyrimidine metabolism; UMP biosynthesis via de novo pathway; UMP from orotate: step 2/2.</text>
</comment>
<dbReference type="GO" id="GO:0044205">
    <property type="term" value="P:'de novo' UMP biosynthetic process"/>
    <property type="evidence" value="ECO:0007669"/>
    <property type="project" value="UniProtKB-UniPathway"/>
</dbReference>
<dbReference type="PATRIC" id="fig|869212.3.peg.1181"/>
<dbReference type="HOGENOM" id="CLU_067069_0_0_12"/>
<dbReference type="InterPro" id="IPR011060">
    <property type="entry name" value="RibuloseP-bd_barrel"/>
</dbReference>
<sequence>MKKPAEALIVALDFSSAAEALKLVDALGESVVFYKVGMQLYFAAGNSIITELQKRNKLIFLDLKINDIPETVGKAVDSLVSLGVRYLTLFTQATQIEAAAAILKARGSDLKLLNVTVLTSQASTFAEVDARARLSLAAGAHGLICSGLEAAELRRNHGQEPILVTPGIRLAEKANEPNERVASGSRKDDQVRIVTPGDAIRGGATNIVVGRPITQAQNPRAVAQAILAEIEGALG</sequence>
<reference evidence="13 14" key="1">
    <citation type="submission" date="2012-06" db="EMBL/GenBank/DDBJ databases">
        <title>The complete chromosome of genome of Turneriella parva DSM 21527.</title>
        <authorList>
            <consortium name="US DOE Joint Genome Institute (JGI-PGF)"/>
            <person name="Lucas S."/>
            <person name="Han J."/>
            <person name="Lapidus A."/>
            <person name="Bruce D."/>
            <person name="Goodwin L."/>
            <person name="Pitluck S."/>
            <person name="Peters L."/>
            <person name="Kyrpides N."/>
            <person name="Mavromatis K."/>
            <person name="Ivanova N."/>
            <person name="Mikhailova N."/>
            <person name="Chertkov O."/>
            <person name="Detter J.C."/>
            <person name="Tapia R."/>
            <person name="Han C."/>
            <person name="Land M."/>
            <person name="Hauser L."/>
            <person name="Markowitz V."/>
            <person name="Cheng J.-F."/>
            <person name="Hugenholtz P."/>
            <person name="Woyke T."/>
            <person name="Wu D."/>
            <person name="Gronow S."/>
            <person name="Wellnitz S."/>
            <person name="Brambilla E."/>
            <person name="Klenk H.-P."/>
            <person name="Eisen J.A."/>
        </authorList>
    </citation>
    <scope>NUCLEOTIDE SEQUENCE [LARGE SCALE GENOMIC DNA]</scope>
    <source>
        <strain evidence="14">ATCC BAA-1111 / DSM 21527 / NCTC 11395 / H</strain>
    </source>
</reference>
<dbReference type="GO" id="GO:0005829">
    <property type="term" value="C:cytosol"/>
    <property type="evidence" value="ECO:0007669"/>
    <property type="project" value="TreeGrafter"/>
</dbReference>
<protein>
    <recommendedName>
        <fullName evidence="4 11">Orotidine 5'-phosphate decarboxylase</fullName>
        <ecNumber evidence="3 11">4.1.1.23</ecNumber>
    </recommendedName>
</protein>
<evidence type="ECO:0000256" key="1">
    <source>
        <dbReference type="ARBA" id="ARBA00002356"/>
    </source>
</evidence>
<evidence type="ECO:0000256" key="3">
    <source>
        <dbReference type="ARBA" id="ARBA00012321"/>
    </source>
</evidence>
<dbReference type="Gene3D" id="3.20.20.70">
    <property type="entry name" value="Aldolase class I"/>
    <property type="match status" value="1"/>
</dbReference>
<evidence type="ECO:0000256" key="11">
    <source>
        <dbReference type="RuleBase" id="RU000512"/>
    </source>
</evidence>
<dbReference type="Proteomes" id="UP000006048">
    <property type="component" value="Chromosome"/>
</dbReference>
<dbReference type="NCBIfam" id="TIGR01740">
    <property type="entry name" value="pyrF"/>
    <property type="match status" value="1"/>
</dbReference>
<gene>
    <name evidence="13" type="ordered locus">Turpa_1196</name>
</gene>
<feature type="binding site" evidence="10">
    <location>
        <position position="13"/>
    </location>
    <ligand>
        <name>substrate</name>
    </ligand>
</feature>
<evidence type="ECO:0000256" key="5">
    <source>
        <dbReference type="ARBA" id="ARBA00022793"/>
    </source>
</evidence>
<feature type="binding site" evidence="10">
    <location>
        <position position="211"/>
    </location>
    <ligand>
        <name>substrate</name>
    </ligand>
</feature>
<dbReference type="PANTHER" id="PTHR32119:SF2">
    <property type="entry name" value="OROTIDINE 5'-PHOSPHATE DECARBOXYLASE"/>
    <property type="match status" value="1"/>
</dbReference>
<feature type="active site" description="For OMPdecase activity" evidence="9">
    <location>
        <position position="64"/>
    </location>
</feature>
<keyword evidence="5 11" id="KW-0210">Decarboxylase</keyword>
<dbReference type="STRING" id="869212.Turpa_1196"/>
<evidence type="ECO:0000313" key="14">
    <source>
        <dbReference type="Proteomes" id="UP000006048"/>
    </source>
</evidence>
<feature type="binding site" evidence="10">
    <location>
        <position position="119"/>
    </location>
    <ligand>
        <name>substrate</name>
    </ligand>
</feature>
<dbReference type="PANTHER" id="PTHR32119">
    <property type="entry name" value="OROTIDINE 5'-PHOSPHATE DECARBOXYLASE"/>
    <property type="match status" value="1"/>
</dbReference>
<dbReference type="GO" id="GO:0004590">
    <property type="term" value="F:orotidine-5'-phosphate decarboxylase activity"/>
    <property type="evidence" value="ECO:0007669"/>
    <property type="project" value="UniProtKB-EC"/>
</dbReference>
<dbReference type="EC" id="4.1.1.23" evidence="3 11"/>
<evidence type="ECO:0000256" key="2">
    <source>
        <dbReference type="ARBA" id="ARBA00004861"/>
    </source>
</evidence>
<dbReference type="CDD" id="cd04725">
    <property type="entry name" value="OMP_decarboxylase_like"/>
    <property type="match status" value="1"/>
</dbReference>
<feature type="active site" description="For OMPdecase activity" evidence="9">
    <location>
        <position position="62"/>
    </location>
</feature>
<dbReference type="PROSITE" id="PS00156">
    <property type="entry name" value="OMPDECASE"/>
    <property type="match status" value="1"/>
</dbReference>
<dbReference type="SUPFAM" id="SSF51366">
    <property type="entry name" value="Ribulose-phoshate binding barrel"/>
    <property type="match status" value="1"/>
</dbReference>
<comment type="catalytic activity">
    <reaction evidence="8 11">
        <text>orotidine 5'-phosphate + H(+) = UMP + CO2</text>
        <dbReference type="Rhea" id="RHEA:11596"/>
        <dbReference type="ChEBI" id="CHEBI:15378"/>
        <dbReference type="ChEBI" id="CHEBI:16526"/>
        <dbReference type="ChEBI" id="CHEBI:57538"/>
        <dbReference type="ChEBI" id="CHEBI:57865"/>
        <dbReference type="EC" id="4.1.1.23"/>
    </reaction>
</comment>
<name>I4B3I7_TURPD</name>
<evidence type="ECO:0000256" key="8">
    <source>
        <dbReference type="ARBA" id="ARBA00049157"/>
    </source>
</evidence>
<comment type="function">
    <text evidence="1">Catalyzes the decarboxylation of orotidine 5'-monophosphate (OMP) to uridine 5'-monophosphate (UMP).</text>
</comment>
<feature type="domain" description="Orotidine 5'-phosphate decarboxylase" evidence="12">
    <location>
        <begin position="7"/>
        <end position="226"/>
    </location>
</feature>
<feature type="binding site" evidence="10">
    <location>
        <position position="169"/>
    </location>
    <ligand>
        <name>substrate</name>
    </ligand>
</feature>
<keyword evidence="14" id="KW-1185">Reference proteome</keyword>
<dbReference type="EMBL" id="CP002959">
    <property type="protein sequence ID" value="AFM11844.1"/>
    <property type="molecule type" value="Genomic_DNA"/>
</dbReference>
<feature type="binding site" evidence="10">
    <location>
        <position position="35"/>
    </location>
    <ligand>
        <name>substrate</name>
    </ligand>
</feature>
<keyword evidence="6 11" id="KW-0665">Pyrimidine biosynthesis</keyword>
<dbReference type="RefSeq" id="WP_014802360.1">
    <property type="nucleotide sequence ID" value="NC_018020.1"/>
</dbReference>
<dbReference type="InterPro" id="IPR013785">
    <property type="entry name" value="Aldolase_TIM"/>
</dbReference>
<evidence type="ECO:0000256" key="6">
    <source>
        <dbReference type="ARBA" id="ARBA00022975"/>
    </source>
</evidence>
<dbReference type="KEGG" id="tpx:Turpa_1196"/>
<dbReference type="AlphaFoldDB" id="I4B3I7"/>
<evidence type="ECO:0000256" key="10">
    <source>
        <dbReference type="PIRSR" id="PIRSR614732-2"/>
    </source>
</evidence>
<evidence type="ECO:0000313" key="13">
    <source>
        <dbReference type="EMBL" id="AFM11844.1"/>
    </source>
</evidence>
<accession>I4B3I7</accession>
<dbReference type="InterPro" id="IPR001754">
    <property type="entry name" value="OMPdeCOase_dom"/>
</dbReference>
<dbReference type="OrthoDB" id="9806203at2"/>
<dbReference type="InterPro" id="IPR018089">
    <property type="entry name" value="OMPdecase_AS"/>
</dbReference>
<feature type="binding site" evidence="10">
    <location>
        <position position="190"/>
    </location>
    <ligand>
        <name>substrate</name>
    </ligand>
</feature>
<evidence type="ECO:0000256" key="4">
    <source>
        <dbReference type="ARBA" id="ARBA00021923"/>
    </source>
</evidence>
<dbReference type="GO" id="GO:0006207">
    <property type="term" value="P:'de novo' pyrimidine nucleobase biosynthetic process"/>
    <property type="evidence" value="ECO:0007669"/>
    <property type="project" value="InterPro"/>
</dbReference>
<dbReference type="SMART" id="SM00934">
    <property type="entry name" value="OMPdecase"/>
    <property type="match status" value="1"/>
</dbReference>
<dbReference type="NCBIfam" id="NF001273">
    <property type="entry name" value="PRK00230.1"/>
    <property type="match status" value="1"/>
</dbReference>
<comment type="similarity">
    <text evidence="11">Belongs to the OMP decarboxylase family.</text>
</comment>
<evidence type="ECO:0000256" key="9">
    <source>
        <dbReference type="PIRSR" id="PIRSR614732-1"/>
    </source>
</evidence>
<feature type="binding site" evidence="10">
    <location>
        <position position="210"/>
    </location>
    <ligand>
        <name>substrate</name>
    </ligand>
</feature>
<dbReference type="Pfam" id="PF00215">
    <property type="entry name" value="OMPdecase"/>
    <property type="match status" value="1"/>
</dbReference>
<evidence type="ECO:0000259" key="12">
    <source>
        <dbReference type="SMART" id="SM00934"/>
    </source>
</evidence>
<dbReference type="UniPathway" id="UPA00070">
    <property type="reaction ID" value="UER00120"/>
</dbReference>